<accession>A0AAU9JUZ9</accession>
<reference evidence="2" key="1">
    <citation type="submission" date="2021-09" db="EMBL/GenBank/DDBJ databases">
        <authorList>
            <consortium name="AG Swart"/>
            <person name="Singh M."/>
            <person name="Singh A."/>
            <person name="Seah K."/>
            <person name="Emmerich C."/>
        </authorList>
    </citation>
    <scope>NUCLEOTIDE SEQUENCE</scope>
    <source>
        <strain evidence="2">ATCC30299</strain>
    </source>
</reference>
<gene>
    <name evidence="2" type="ORF">BSTOLATCC_MIC52474</name>
</gene>
<feature type="coiled-coil region" evidence="1">
    <location>
        <begin position="215"/>
        <end position="287"/>
    </location>
</feature>
<keyword evidence="1" id="KW-0175">Coiled coil</keyword>
<evidence type="ECO:0000256" key="1">
    <source>
        <dbReference type="SAM" id="Coils"/>
    </source>
</evidence>
<sequence length="462" mass="55019">MAEQLKRKIDSLGISNKTLSEITNLTGSTLDKVLKRIRIKWINDGQTQKIKLKQLIDDRNSEETDKETQQALLERRQKEEEEKAIAALKLTKKLNKEMKEREERLKERENEMLRKIQEEVLLEEKLKEEMLLEKDELKRQQLKELQEKSRSRKKEIALMKEIQEKETKKILSEKPLYQKLDELYTNEILMPELERKKAELAKKRMLFKPLDHNELAEYEKRHDEMLRECEERRRERAKQRSIDHIANSASLDLKSKFYDNILEEEKKLKEEKEKEFLQKKLKLEKQLLYSEIIKEAYSPIIDPAKQKEMKLLIEKLKHDPFSARHKKSINSWSERRVSEGNQSIHSRKWKENPMVPKLKPPREPIFIDYLAEKRKERENSDSPVFGRNAKQWVEGLADTNLTDRDRIKIKAKAAKLERYVQQQEVKLEFLDPYNGEGIKAANDLNDMLVSSIKAKLALLEKV</sequence>
<dbReference type="EMBL" id="CAJZBQ010000052">
    <property type="protein sequence ID" value="CAG9331068.1"/>
    <property type="molecule type" value="Genomic_DNA"/>
</dbReference>
<evidence type="ECO:0000313" key="2">
    <source>
        <dbReference type="EMBL" id="CAG9331068.1"/>
    </source>
</evidence>
<proteinExistence type="predicted"/>
<comment type="caution">
    <text evidence="2">The sequence shown here is derived from an EMBL/GenBank/DDBJ whole genome shotgun (WGS) entry which is preliminary data.</text>
</comment>
<organism evidence="2 3">
    <name type="scientific">Blepharisma stoltei</name>
    <dbReference type="NCBI Taxonomy" id="1481888"/>
    <lineage>
        <taxon>Eukaryota</taxon>
        <taxon>Sar</taxon>
        <taxon>Alveolata</taxon>
        <taxon>Ciliophora</taxon>
        <taxon>Postciliodesmatophora</taxon>
        <taxon>Heterotrichea</taxon>
        <taxon>Heterotrichida</taxon>
        <taxon>Blepharismidae</taxon>
        <taxon>Blepharisma</taxon>
    </lineage>
</organism>
<keyword evidence="3" id="KW-1185">Reference proteome</keyword>
<protein>
    <submittedName>
        <fullName evidence="2">Uncharacterized protein</fullName>
    </submittedName>
</protein>
<feature type="coiled-coil region" evidence="1">
    <location>
        <begin position="88"/>
        <end position="147"/>
    </location>
</feature>
<name>A0AAU9JUZ9_9CILI</name>
<dbReference type="Proteomes" id="UP001162131">
    <property type="component" value="Unassembled WGS sequence"/>
</dbReference>
<evidence type="ECO:0000313" key="3">
    <source>
        <dbReference type="Proteomes" id="UP001162131"/>
    </source>
</evidence>
<dbReference type="AlphaFoldDB" id="A0AAU9JUZ9"/>